<proteinExistence type="predicted"/>
<dbReference type="EMBL" id="CM017628">
    <property type="protein sequence ID" value="TYH67115.1"/>
    <property type="molecule type" value="Genomic_DNA"/>
</dbReference>
<organism evidence="1 2">
    <name type="scientific">Gossypium tomentosum</name>
    <name type="common">Hawaiian cotton</name>
    <name type="synonym">Gossypium sandvicense</name>
    <dbReference type="NCBI Taxonomy" id="34277"/>
    <lineage>
        <taxon>Eukaryota</taxon>
        <taxon>Viridiplantae</taxon>
        <taxon>Streptophyta</taxon>
        <taxon>Embryophyta</taxon>
        <taxon>Tracheophyta</taxon>
        <taxon>Spermatophyta</taxon>
        <taxon>Magnoliopsida</taxon>
        <taxon>eudicotyledons</taxon>
        <taxon>Gunneridae</taxon>
        <taxon>Pentapetalae</taxon>
        <taxon>rosids</taxon>
        <taxon>malvids</taxon>
        <taxon>Malvales</taxon>
        <taxon>Malvaceae</taxon>
        <taxon>Malvoideae</taxon>
        <taxon>Gossypium</taxon>
    </lineage>
</organism>
<reference evidence="1 2" key="1">
    <citation type="submission" date="2019-07" db="EMBL/GenBank/DDBJ databases">
        <title>WGS assembly of Gossypium tomentosum.</title>
        <authorList>
            <person name="Chen Z.J."/>
            <person name="Sreedasyam A."/>
            <person name="Ando A."/>
            <person name="Song Q."/>
            <person name="De L."/>
            <person name="Hulse-Kemp A."/>
            <person name="Ding M."/>
            <person name="Ye W."/>
            <person name="Kirkbride R."/>
            <person name="Jenkins J."/>
            <person name="Plott C."/>
            <person name="Lovell J."/>
            <person name="Lin Y.-M."/>
            <person name="Vaughn R."/>
            <person name="Liu B."/>
            <person name="Li W."/>
            <person name="Simpson S."/>
            <person name="Scheffler B."/>
            <person name="Saski C."/>
            <person name="Grover C."/>
            <person name="Hu G."/>
            <person name="Conover J."/>
            <person name="Carlson J."/>
            <person name="Shu S."/>
            <person name="Boston L."/>
            <person name="Williams M."/>
            <person name="Peterson D."/>
            <person name="Mcgee K."/>
            <person name="Jones D."/>
            <person name="Wendel J."/>
            <person name="Stelly D."/>
            <person name="Grimwood J."/>
            <person name="Schmutz J."/>
        </authorList>
    </citation>
    <scope>NUCLEOTIDE SEQUENCE [LARGE SCALE GENOMIC DNA]</scope>
    <source>
        <strain evidence="1">7179.01</strain>
    </source>
</reference>
<gene>
    <name evidence="1" type="ORF">ES332_D06G166700v1</name>
</gene>
<sequence>MFQSSAAKGQSLNPCSRLSTPRIHFGHVSSPANLLLYRLCILGIRLWNIRQIVILTFSGNFKFYIFL</sequence>
<dbReference type="AlphaFoldDB" id="A0A5D2KKH0"/>
<evidence type="ECO:0000313" key="1">
    <source>
        <dbReference type="EMBL" id="TYH67115.1"/>
    </source>
</evidence>
<protein>
    <submittedName>
        <fullName evidence="1">Uncharacterized protein</fullName>
    </submittedName>
</protein>
<evidence type="ECO:0000313" key="2">
    <source>
        <dbReference type="Proteomes" id="UP000322667"/>
    </source>
</evidence>
<accession>A0A5D2KKH0</accession>
<dbReference type="Proteomes" id="UP000322667">
    <property type="component" value="Chromosome D06"/>
</dbReference>
<keyword evidence="2" id="KW-1185">Reference proteome</keyword>
<name>A0A5D2KKH0_GOSTO</name>